<dbReference type="EMBL" id="QSVA01000001">
    <property type="protein sequence ID" value="RGN97671.1"/>
    <property type="molecule type" value="Genomic_DNA"/>
</dbReference>
<dbReference type="AlphaFoldDB" id="A0A3E5F6F7"/>
<protein>
    <submittedName>
        <fullName evidence="1">Uncharacterized protein</fullName>
    </submittedName>
</protein>
<evidence type="ECO:0000313" key="1">
    <source>
        <dbReference type="EMBL" id="RGN97671.1"/>
    </source>
</evidence>
<evidence type="ECO:0000313" key="2">
    <source>
        <dbReference type="Proteomes" id="UP000260759"/>
    </source>
</evidence>
<accession>A0A3E5F6F7</accession>
<comment type="caution">
    <text evidence="1">The sequence shown here is derived from an EMBL/GenBank/DDBJ whole genome shotgun (WGS) entry which is preliminary data.</text>
</comment>
<name>A0A3E5F6F7_BACUN</name>
<organism evidence="1 2">
    <name type="scientific">Bacteroides uniformis</name>
    <dbReference type="NCBI Taxonomy" id="820"/>
    <lineage>
        <taxon>Bacteria</taxon>
        <taxon>Pseudomonadati</taxon>
        <taxon>Bacteroidota</taxon>
        <taxon>Bacteroidia</taxon>
        <taxon>Bacteroidales</taxon>
        <taxon>Bacteroidaceae</taxon>
        <taxon>Bacteroides</taxon>
    </lineage>
</organism>
<proteinExistence type="predicted"/>
<sequence length="123" mass="14432">MGKKNILFQEYGNIEIKEVDELFYFSILYHDKWSLCNTIQQSEYVVAAVCRGLSKICLTNINQKDYLIIDDGVSNPKQINDFLSIQCDSNCMVTAKMLYHAIYDSTNQLFPKMRLIDIYYNYK</sequence>
<dbReference type="RefSeq" id="WP_098032558.1">
    <property type="nucleotide sequence ID" value="NZ_JADNBO010000036.1"/>
</dbReference>
<dbReference type="Proteomes" id="UP000260759">
    <property type="component" value="Unassembled WGS sequence"/>
</dbReference>
<gene>
    <name evidence="1" type="ORF">DXB37_02110</name>
</gene>
<reference evidence="1 2" key="1">
    <citation type="submission" date="2018-08" db="EMBL/GenBank/DDBJ databases">
        <title>A genome reference for cultivated species of the human gut microbiota.</title>
        <authorList>
            <person name="Zou Y."/>
            <person name="Xue W."/>
            <person name="Luo G."/>
        </authorList>
    </citation>
    <scope>NUCLEOTIDE SEQUENCE [LARGE SCALE GENOMIC DNA]</scope>
    <source>
        <strain evidence="1 2">OM03-4</strain>
    </source>
</reference>